<gene>
    <name evidence="6" type="ORF">GCM10023095_05690</name>
</gene>
<dbReference type="InterPro" id="IPR000150">
    <property type="entry name" value="Cof"/>
</dbReference>
<dbReference type="NCBIfam" id="TIGR01484">
    <property type="entry name" value="HAD-SF-IIB"/>
    <property type="match status" value="1"/>
</dbReference>
<evidence type="ECO:0000256" key="5">
    <source>
        <dbReference type="ARBA" id="ARBA00034778"/>
    </source>
</evidence>
<dbReference type="Gene3D" id="3.30.1240.10">
    <property type="match status" value="1"/>
</dbReference>
<dbReference type="Pfam" id="PF08282">
    <property type="entry name" value="Hydrolase_3"/>
    <property type="match status" value="1"/>
</dbReference>
<comment type="cofactor">
    <cofactor evidence="1">
        <name>Mg(2+)</name>
        <dbReference type="ChEBI" id="CHEBI:18420"/>
    </cofactor>
</comment>
<dbReference type="InterPro" id="IPR036412">
    <property type="entry name" value="HAD-like_sf"/>
</dbReference>
<keyword evidence="7" id="KW-1185">Reference proteome</keyword>
<proteinExistence type="inferred from homology"/>
<evidence type="ECO:0000256" key="3">
    <source>
        <dbReference type="ARBA" id="ARBA00022801"/>
    </source>
</evidence>
<keyword evidence="2" id="KW-0479">Metal-binding</keyword>
<protein>
    <submittedName>
        <fullName evidence="6">Cof-type HAD-IIB family hydrolase</fullName>
    </submittedName>
</protein>
<dbReference type="PANTHER" id="PTHR47267:SF4">
    <property type="entry name" value="PYRIDOXAL PHOSPHATE PHOSPHATASE YIGL"/>
    <property type="match status" value="1"/>
</dbReference>
<dbReference type="SFLD" id="SFLDS00003">
    <property type="entry name" value="Haloacid_Dehalogenase"/>
    <property type="match status" value="1"/>
</dbReference>
<organism evidence="6 7">
    <name type="scientific">Pseudaeromonas paramecii</name>
    <dbReference type="NCBI Taxonomy" id="2138166"/>
    <lineage>
        <taxon>Bacteria</taxon>
        <taxon>Pseudomonadati</taxon>
        <taxon>Pseudomonadota</taxon>
        <taxon>Gammaproteobacteria</taxon>
        <taxon>Aeromonadales</taxon>
        <taxon>Aeromonadaceae</taxon>
        <taxon>Pseudaeromonas</taxon>
    </lineage>
</organism>
<comment type="caution">
    <text evidence="6">The sequence shown here is derived from an EMBL/GenBank/DDBJ whole genome shotgun (WGS) entry which is preliminary data.</text>
</comment>
<evidence type="ECO:0000313" key="7">
    <source>
        <dbReference type="Proteomes" id="UP001501321"/>
    </source>
</evidence>
<reference evidence="7" key="1">
    <citation type="journal article" date="2019" name="Int. J. Syst. Evol. Microbiol.">
        <title>The Global Catalogue of Microorganisms (GCM) 10K type strain sequencing project: providing services to taxonomists for standard genome sequencing and annotation.</title>
        <authorList>
            <consortium name="The Broad Institute Genomics Platform"/>
            <consortium name="The Broad Institute Genome Sequencing Center for Infectious Disease"/>
            <person name="Wu L."/>
            <person name="Ma J."/>
        </authorList>
    </citation>
    <scope>NUCLEOTIDE SEQUENCE [LARGE SCALE GENOMIC DNA]</scope>
    <source>
        <strain evidence="7">JCM 32226</strain>
    </source>
</reference>
<evidence type="ECO:0000256" key="2">
    <source>
        <dbReference type="ARBA" id="ARBA00022723"/>
    </source>
</evidence>
<keyword evidence="4" id="KW-0460">Magnesium</keyword>
<evidence type="ECO:0000256" key="4">
    <source>
        <dbReference type="ARBA" id="ARBA00022842"/>
    </source>
</evidence>
<evidence type="ECO:0000313" key="6">
    <source>
        <dbReference type="EMBL" id="GAA4494295.1"/>
    </source>
</evidence>
<dbReference type="InterPro" id="IPR006379">
    <property type="entry name" value="HAD-SF_hydro_IIB"/>
</dbReference>
<sequence>MFKVVVSDLDGTLLNKQHQVSARTRETLHTLVKRGIKFMVATGRHHVDVQGIRDTLGLDIFLITANGAVVHDKQDNCIYNQSLPVALAQQVVELSRHEDIRINIYQGDRWLVAQESPELLVFHQESGFGYQVVDPLTVDKQNINKIFFTAESHEALLPLEASLLQRFGDELAITFASADSLEVMPKGVNKGNAVQAVLAQNGFSLDETIAFGDGMNDLEMLSLVGRGVVMGNAHDRLMKALPDHDRTHSSDEDGVARYLERLFG</sequence>
<dbReference type="RefSeq" id="WP_345009864.1">
    <property type="nucleotide sequence ID" value="NZ_BAABFC010000003.1"/>
</dbReference>
<keyword evidence="3 6" id="KW-0378">Hydrolase</keyword>
<dbReference type="SFLD" id="SFLDG01140">
    <property type="entry name" value="C2.B:_Phosphomannomutase_and_P"/>
    <property type="match status" value="1"/>
</dbReference>
<dbReference type="PANTHER" id="PTHR47267">
    <property type="match status" value="1"/>
</dbReference>
<dbReference type="PROSITE" id="PS01228">
    <property type="entry name" value="COF_1"/>
    <property type="match status" value="1"/>
</dbReference>
<dbReference type="EMBL" id="BAABFC010000003">
    <property type="protein sequence ID" value="GAA4494295.1"/>
    <property type="molecule type" value="Genomic_DNA"/>
</dbReference>
<dbReference type="Gene3D" id="3.40.50.1000">
    <property type="entry name" value="HAD superfamily/HAD-like"/>
    <property type="match status" value="1"/>
</dbReference>
<dbReference type="NCBIfam" id="TIGR00099">
    <property type="entry name" value="Cof-subfamily"/>
    <property type="match status" value="1"/>
</dbReference>
<dbReference type="CDD" id="cd07516">
    <property type="entry name" value="HAD_Pase"/>
    <property type="match status" value="1"/>
</dbReference>
<dbReference type="Proteomes" id="UP001501321">
    <property type="component" value="Unassembled WGS sequence"/>
</dbReference>
<accession>A0ABP8Q0K4</accession>
<dbReference type="GO" id="GO:0016787">
    <property type="term" value="F:hydrolase activity"/>
    <property type="evidence" value="ECO:0007669"/>
    <property type="project" value="UniProtKB-KW"/>
</dbReference>
<dbReference type="SFLD" id="SFLDG01144">
    <property type="entry name" value="C2.B.4:_PGP_Like"/>
    <property type="match status" value="1"/>
</dbReference>
<dbReference type="SUPFAM" id="SSF56784">
    <property type="entry name" value="HAD-like"/>
    <property type="match status" value="1"/>
</dbReference>
<comment type="similarity">
    <text evidence="5">Belongs to the HAD-like hydrolase superfamily. Cof family.</text>
</comment>
<dbReference type="InterPro" id="IPR023214">
    <property type="entry name" value="HAD_sf"/>
</dbReference>
<dbReference type="PROSITE" id="PS01229">
    <property type="entry name" value="COF_2"/>
    <property type="match status" value="1"/>
</dbReference>
<evidence type="ECO:0000256" key="1">
    <source>
        <dbReference type="ARBA" id="ARBA00001946"/>
    </source>
</evidence>
<name>A0ABP8Q0K4_9GAMM</name>